<name>A0ABW0M2W4_9BURK</name>
<sequence length="214" mass="24704">MFLLATRLASANSAAVGRKDDRRQWMHAALFNQPNLLMPSQQPSESISSLVFRNDADEKISVALPIVLRMRRVKCAYIFCLSLFCSLPFVLSLKSGQFWQADDFLPFLILLMAFICEVFFLACGLLSLWGLIKPMTLELNADGFLHYRLGKGLVLTHWNQVSRFYVDEIQTKVRHFFISYSVVKKVARRDNRNGPWWAEEWRTARLADNFGIPH</sequence>
<reference evidence="3" key="1">
    <citation type="journal article" date="2019" name="Int. J. Syst. Evol. Microbiol.">
        <title>The Global Catalogue of Microorganisms (GCM) 10K type strain sequencing project: providing services to taxonomists for standard genome sequencing and annotation.</title>
        <authorList>
            <consortium name="The Broad Institute Genomics Platform"/>
            <consortium name="The Broad Institute Genome Sequencing Center for Infectious Disease"/>
            <person name="Wu L."/>
            <person name="Ma J."/>
        </authorList>
    </citation>
    <scope>NUCLEOTIDE SEQUENCE [LARGE SCALE GENOMIC DNA]</scope>
    <source>
        <strain evidence="3">JCM 17066</strain>
    </source>
</reference>
<keyword evidence="1" id="KW-0812">Transmembrane</keyword>
<gene>
    <name evidence="2" type="ORF">ACFPM8_00635</name>
</gene>
<keyword evidence="1" id="KW-1133">Transmembrane helix</keyword>
<keyword evidence="1" id="KW-0472">Membrane</keyword>
<comment type="caution">
    <text evidence="2">The sequence shown here is derived from an EMBL/GenBank/DDBJ whole genome shotgun (WGS) entry which is preliminary data.</text>
</comment>
<feature type="transmembrane region" description="Helical" evidence="1">
    <location>
        <begin position="105"/>
        <end position="132"/>
    </location>
</feature>
<evidence type="ECO:0000313" key="3">
    <source>
        <dbReference type="Proteomes" id="UP001596045"/>
    </source>
</evidence>
<evidence type="ECO:0000256" key="1">
    <source>
        <dbReference type="SAM" id="Phobius"/>
    </source>
</evidence>
<protein>
    <recommendedName>
        <fullName evidence="4">DUF304 domain-containing protein</fullName>
    </recommendedName>
</protein>
<accession>A0ABW0M2W4</accession>
<dbReference type="Proteomes" id="UP001596045">
    <property type="component" value="Unassembled WGS sequence"/>
</dbReference>
<evidence type="ECO:0000313" key="2">
    <source>
        <dbReference type="EMBL" id="MFC5472454.1"/>
    </source>
</evidence>
<dbReference type="EMBL" id="JBHSMT010000004">
    <property type="protein sequence ID" value="MFC5472454.1"/>
    <property type="molecule type" value="Genomic_DNA"/>
</dbReference>
<proteinExistence type="predicted"/>
<dbReference type="RefSeq" id="WP_378993909.1">
    <property type="nucleotide sequence ID" value="NZ_JBHSMT010000004.1"/>
</dbReference>
<organism evidence="2 3">
    <name type="scientific">Paraherbaspirillum soli</name>
    <dbReference type="NCBI Taxonomy" id="631222"/>
    <lineage>
        <taxon>Bacteria</taxon>
        <taxon>Pseudomonadati</taxon>
        <taxon>Pseudomonadota</taxon>
        <taxon>Betaproteobacteria</taxon>
        <taxon>Burkholderiales</taxon>
        <taxon>Oxalobacteraceae</taxon>
        <taxon>Paraherbaspirillum</taxon>
    </lineage>
</organism>
<keyword evidence="3" id="KW-1185">Reference proteome</keyword>
<feature type="transmembrane region" description="Helical" evidence="1">
    <location>
        <begin position="75"/>
        <end position="93"/>
    </location>
</feature>
<evidence type="ECO:0008006" key="4">
    <source>
        <dbReference type="Google" id="ProtNLM"/>
    </source>
</evidence>